<keyword evidence="5 7" id="KW-0472">Membrane</keyword>
<dbReference type="PANTHER" id="PTHR34390:SF2">
    <property type="entry name" value="SUCCINATE TRANSPORTER SUBUNIT YJJP-RELATED"/>
    <property type="match status" value="1"/>
</dbReference>
<accession>A0A2V2MXZ5</accession>
<dbReference type="Proteomes" id="UP000245657">
    <property type="component" value="Unassembled WGS sequence"/>
</dbReference>
<feature type="domain" description="Threonine/Serine exporter ThrE" evidence="9">
    <location>
        <begin position="277"/>
        <end position="409"/>
    </location>
</feature>
<feature type="transmembrane region" description="Helical" evidence="7">
    <location>
        <begin position="294"/>
        <end position="310"/>
    </location>
</feature>
<feature type="transmembrane region" description="Helical" evidence="7">
    <location>
        <begin position="120"/>
        <end position="140"/>
    </location>
</feature>
<dbReference type="Pfam" id="PF06738">
    <property type="entry name" value="ThrE"/>
    <property type="match status" value="1"/>
</dbReference>
<evidence type="ECO:0000256" key="4">
    <source>
        <dbReference type="ARBA" id="ARBA00022989"/>
    </source>
</evidence>
<keyword evidence="4 7" id="KW-1133">Transmembrane helix</keyword>
<evidence type="ECO:0000256" key="7">
    <source>
        <dbReference type="SAM" id="Phobius"/>
    </source>
</evidence>
<evidence type="ECO:0008006" key="12">
    <source>
        <dbReference type="Google" id="ProtNLM"/>
    </source>
</evidence>
<organism evidence="10 11">
    <name type="scientific">Methanospirillum lacunae</name>
    <dbReference type="NCBI Taxonomy" id="668570"/>
    <lineage>
        <taxon>Archaea</taxon>
        <taxon>Methanobacteriati</taxon>
        <taxon>Methanobacteriota</taxon>
        <taxon>Stenosarchaea group</taxon>
        <taxon>Methanomicrobia</taxon>
        <taxon>Methanomicrobiales</taxon>
        <taxon>Methanospirillaceae</taxon>
        <taxon>Methanospirillum</taxon>
    </lineage>
</organism>
<keyword evidence="3 7" id="KW-0812">Transmembrane</keyword>
<keyword evidence="11" id="KW-1185">Reference proteome</keyword>
<evidence type="ECO:0000256" key="3">
    <source>
        <dbReference type="ARBA" id="ARBA00022692"/>
    </source>
</evidence>
<dbReference type="RefSeq" id="WP_109968799.1">
    <property type="nucleotide sequence ID" value="NZ_CP176093.1"/>
</dbReference>
<dbReference type="InterPro" id="IPR010619">
    <property type="entry name" value="ThrE-like_N"/>
</dbReference>
<feature type="transmembrane region" description="Helical" evidence="7">
    <location>
        <begin position="268"/>
        <end position="289"/>
    </location>
</feature>
<evidence type="ECO:0000256" key="1">
    <source>
        <dbReference type="ARBA" id="ARBA00004651"/>
    </source>
</evidence>
<feature type="transmembrane region" description="Helical" evidence="7">
    <location>
        <begin position="202"/>
        <end position="221"/>
    </location>
</feature>
<dbReference type="EMBL" id="QGMY01000007">
    <property type="protein sequence ID" value="PWR72309.1"/>
    <property type="molecule type" value="Genomic_DNA"/>
</dbReference>
<proteinExistence type="inferred from homology"/>
<dbReference type="InterPro" id="IPR024528">
    <property type="entry name" value="ThrE_2"/>
</dbReference>
<reference evidence="10 11" key="1">
    <citation type="submission" date="2018-05" db="EMBL/GenBank/DDBJ databases">
        <title>Draft genome of Methanospirillum lacunae Ki8-1.</title>
        <authorList>
            <person name="Dueholm M.S."/>
            <person name="Nielsen P.H."/>
            <person name="Bakmann L.F."/>
            <person name="Otzen D.E."/>
        </authorList>
    </citation>
    <scope>NUCLEOTIDE SEQUENCE [LARGE SCALE GENOMIC DNA]</scope>
    <source>
        <strain evidence="10 11">Ki8-1</strain>
    </source>
</reference>
<keyword evidence="2" id="KW-1003">Cell membrane</keyword>
<comment type="caution">
    <text evidence="10">The sequence shown here is derived from an EMBL/GenBank/DDBJ whole genome shotgun (WGS) entry which is preliminary data.</text>
</comment>
<evidence type="ECO:0000313" key="11">
    <source>
        <dbReference type="Proteomes" id="UP000245657"/>
    </source>
</evidence>
<feature type="transmembrane region" description="Helical" evidence="7">
    <location>
        <begin position="233"/>
        <end position="256"/>
    </location>
</feature>
<gene>
    <name evidence="10" type="ORF">DK846_10080</name>
</gene>
<dbReference type="InterPro" id="IPR050539">
    <property type="entry name" value="ThrE_Dicarb/AminoAcid_Exp"/>
</dbReference>
<comment type="subcellular location">
    <subcellularLocation>
        <location evidence="1">Cell membrane</location>
        <topology evidence="1">Multi-pass membrane protein</topology>
    </subcellularLocation>
</comment>
<evidence type="ECO:0000256" key="5">
    <source>
        <dbReference type="ARBA" id="ARBA00023136"/>
    </source>
</evidence>
<evidence type="ECO:0000259" key="8">
    <source>
        <dbReference type="Pfam" id="PF06738"/>
    </source>
</evidence>
<feature type="transmembrane region" description="Helical" evidence="7">
    <location>
        <begin position="392"/>
        <end position="415"/>
    </location>
</feature>
<name>A0A2V2MXZ5_9EURY</name>
<feature type="transmembrane region" description="Helical" evidence="7">
    <location>
        <begin position="322"/>
        <end position="342"/>
    </location>
</feature>
<dbReference type="Pfam" id="PF12821">
    <property type="entry name" value="ThrE_2"/>
    <property type="match status" value="1"/>
</dbReference>
<evidence type="ECO:0000256" key="6">
    <source>
        <dbReference type="ARBA" id="ARBA00034125"/>
    </source>
</evidence>
<feature type="transmembrane region" description="Helical" evidence="7">
    <location>
        <begin position="146"/>
        <end position="165"/>
    </location>
</feature>
<evidence type="ECO:0000313" key="10">
    <source>
        <dbReference type="EMBL" id="PWR72309.1"/>
    </source>
</evidence>
<dbReference type="GeneID" id="97547801"/>
<comment type="similarity">
    <text evidence="6">Belongs to the ThrE exporter (TC 2.A.79) family.</text>
</comment>
<evidence type="ECO:0000256" key="2">
    <source>
        <dbReference type="ARBA" id="ARBA00022475"/>
    </source>
</evidence>
<evidence type="ECO:0000259" key="9">
    <source>
        <dbReference type="Pfam" id="PF12821"/>
    </source>
</evidence>
<dbReference type="GO" id="GO:0015744">
    <property type="term" value="P:succinate transport"/>
    <property type="evidence" value="ECO:0007669"/>
    <property type="project" value="TreeGrafter"/>
</dbReference>
<feature type="domain" description="Threonine/serine exporter-like N-terminal" evidence="8">
    <location>
        <begin position="16"/>
        <end position="248"/>
    </location>
</feature>
<dbReference type="AlphaFoldDB" id="A0A2V2MXZ5"/>
<dbReference type="GO" id="GO:0022857">
    <property type="term" value="F:transmembrane transporter activity"/>
    <property type="evidence" value="ECO:0007669"/>
    <property type="project" value="InterPro"/>
</dbReference>
<protein>
    <recommendedName>
        <fullName evidence="12">Threonine/serine exporter-like N-terminal domain-containing protein</fullName>
    </recommendedName>
</protein>
<dbReference type="OrthoDB" id="379880at2157"/>
<feature type="transmembrane region" description="Helical" evidence="7">
    <location>
        <begin position="172"/>
        <end position="190"/>
    </location>
</feature>
<dbReference type="GO" id="GO:0005886">
    <property type="term" value="C:plasma membrane"/>
    <property type="evidence" value="ECO:0007669"/>
    <property type="project" value="UniProtKB-SubCell"/>
</dbReference>
<dbReference type="PANTHER" id="PTHR34390">
    <property type="entry name" value="UPF0442 PROTEIN YJJB-RELATED"/>
    <property type="match status" value="1"/>
</dbReference>
<feature type="transmembrane region" description="Helical" evidence="7">
    <location>
        <begin position="349"/>
        <end position="372"/>
    </location>
</feature>
<sequence>MNCIGDEVEGYESADLYLDLAVILYEAGATVQRVGDSVRWLAGKLGDEKVHISVGYEVIELSVYHGDHTENRLYVLRDPIRVNVSVLHQISGILHQIPSYHGDISAIREDLNTIRARSPVYPVPVIIFGTGIACAAFGWINHADLPALWVIFLSAIFALSIRLRFGKDLNNLYLTTLVTALSGGLCAVALTPVSQTQTPQVALISSVLFLIPGAMLINGGLDIIREHTSCGIARLTSVFTQICIISGALLIPLGMMTPAIQLHSSGDVITLIPTMTIAAGIAACGFGILFNTPVSVLAGCFVCSAAARLIRETGISAGFDPFFSLFIGMSIATVIAAGIGRYARVPEVLLSVIAGIPMVPGLAMIQGLQGLFTLAHTGTTQPDQILIYALQQMLFAGVAILALVGGIIFPIIIIARKKMRI</sequence>